<evidence type="ECO:0000259" key="8">
    <source>
        <dbReference type="PROSITE" id="PS51194"/>
    </source>
</evidence>
<evidence type="ECO:0000256" key="1">
    <source>
        <dbReference type="ARBA" id="ARBA00022741"/>
    </source>
</evidence>
<dbReference type="GO" id="GO:0003724">
    <property type="term" value="F:RNA helicase activity"/>
    <property type="evidence" value="ECO:0007669"/>
    <property type="project" value="UniProtKB-EC"/>
</dbReference>
<keyword evidence="5" id="KW-0347">Helicase</keyword>
<reference evidence="9" key="1">
    <citation type="submission" date="2021-01" db="EMBL/GenBank/DDBJ databases">
        <authorList>
            <person name="Kaushik A."/>
        </authorList>
    </citation>
    <scope>NUCLEOTIDE SEQUENCE</scope>
    <source>
        <strain evidence="9">AG1-1C</strain>
    </source>
</reference>
<feature type="compositionally biased region" description="Polar residues" evidence="6">
    <location>
        <begin position="470"/>
        <end position="483"/>
    </location>
</feature>
<keyword evidence="1 5" id="KW-0547">Nucleotide-binding</keyword>
<proteinExistence type="inferred from homology"/>
<evidence type="ECO:0000256" key="3">
    <source>
        <dbReference type="ARBA" id="ARBA00022840"/>
    </source>
</evidence>
<dbReference type="PROSITE" id="PS51194">
    <property type="entry name" value="HELICASE_CTER"/>
    <property type="match status" value="1"/>
</dbReference>
<sequence>MLRHRLQQDVCSKSFKSHRLVVQSRLMSGALLITSRPQYSPSPLLTNPGANRRFDSNAKSALPSHGKCFSSSGPYLQPYTSSAHPGKFSLDGASTVRSGRREKRSDVRDNNDDFNLRHRNPSRTRRIRRPQGGLGDHIYDSYKPRTPTRSPRKPQTTQSRSQVDPSFDVLSAIRPVFPHVEKPTPIQARLIPAIMQGQDVILMDETGSGKTFGSVLALLPEISRPHTGITTLYIVPHRDLAYQIESWCQKLVTAQPSTSIDPSTVVRVIARPNTTPQTFEQIRNNPPRILVSTPSALVDAMEGGNLKLERTLRRIVVDEVDAVMKIPLRYHKVQSRNYHAPEAAQVIDKLLRLMWERRRPKPQMITMSATLTLHVRSWLFKRKGWMSERVVRLHGIQEKIESGELGSIEHTQVTHSAVVVDADGRLRNLNDEVQQADSNSEDGERGILSEDPETVLGLLDQEDDGFGSKSLGNQSDSSHQPTTRLAKGVILPPSVLEAVATSVALDVSHRALLVIPNGVSIDPVVETLRGLGVQTRTLNLKEEIEHVSTRLENEVEAYGSPSSPETSQSTSSNLSLIGQDQGEEFVPNPTLLVATTTAVRGIDIPTLSHVYIVGGLESEEAYRHVAGRAGRFGMPGTVVSFVGADEAEKLLGGTGERRIRRTFERIGVQNAPFLHI</sequence>
<keyword evidence="3 5" id="KW-0067">ATP-binding</keyword>
<evidence type="ECO:0000313" key="9">
    <source>
        <dbReference type="EMBL" id="CAE6445677.1"/>
    </source>
</evidence>
<gene>
    <name evidence="9" type="ORF">RDB_LOCUS137784</name>
</gene>
<organism evidence="9 10">
    <name type="scientific">Rhizoctonia solani</name>
    <dbReference type="NCBI Taxonomy" id="456999"/>
    <lineage>
        <taxon>Eukaryota</taxon>
        <taxon>Fungi</taxon>
        <taxon>Dikarya</taxon>
        <taxon>Basidiomycota</taxon>
        <taxon>Agaricomycotina</taxon>
        <taxon>Agaricomycetes</taxon>
        <taxon>Cantharellales</taxon>
        <taxon>Ceratobasidiaceae</taxon>
        <taxon>Rhizoctonia</taxon>
    </lineage>
</organism>
<dbReference type="AlphaFoldDB" id="A0A8H3B1M7"/>
<evidence type="ECO:0000256" key="5">
    <source>
        <dbReference type="RuleBase" id="RU365068"/>
    </source>
</evidence>
<evidence type="ECO:0000259" key="7">
    <source>
        <dbReference type="PROSITE" id="PS51192"/>
    </source>
</evidence>
<evidence type="ECO:0000256" key="4">
    <source>
        <dbReference type="ARBA" id="ARBA00022884"/>
    </source>
</evidence>
<comment type="similarity">
    <text evidence="5">Belongs to the DEAD box helicase family.</text>
</comment>
<dbReference type="Pfam" id="PF00270">
    <property type="entry name" value="DEAD"/>
    <property type="match status" value="1"/>
</dbReference>
<dbReference type="InterPro" id="IPR027417">
    <property type="entry name" value="P-loop_NTPase"/>
</dbReference>
<feature type="domain" description="Helicase C-terminal" evidence="8">
    <location>
        <begin position="520"/>
        <end position="674"/>
    </location>
</feature>
<name>A0A8H3B1M7_9AGAM</name>
<dbReference type="SMART" id="SM00487">
    <property type="entry name" value="DEXDc"/>
    <property type="match status" value="1"/>
</dbReference>
<comment type="domain">
    <text evidence="5">The Q motif is unique to and characteristic of the DEAD box family of RNA helicases and controls ATP binding and hydrolysis.</text>
</comment>
<dbReference type="EC" id="3.6.4.13" evidence="5"/>
<evidence type="ECO:0000313" key="10">
    <source>
        <dbReference type="Proteomes" id="UP000663846"/>
    </source>
</evidence>
<dbReference type="SUPFAM" id="SSF52540">
    <property type="entry name" value="P-loop containing nucleoside triphosphate hydrolases"/>
    <property type="match status" value="1"/>
</dbReference>
<dbReference type="InterPro" id="IPR011545">
    <property type="entry name" value="DEAD/DEAH_box_helicase_dom"/>
</dbReference>
<dbReference type="InterPro" id="IPR001650">
    <property type="entry name" value="Helicase_C-like"/>
</dbReference>
<accession>A0A8H3B1M7</accession>
<comment type="catalytic activity">
    <reaction evidence="5">
        <text>ATP + H2O = ADP + phosphate + H(+)</text>
        <dbReference type="Rhea" id="RHEA:13065"/>
        <dbReference type="ChEBI" id="CHEBI:15377"/>
        <dbReference type="ChEBI" id="CHEBI:15378"/>
        <dbReference type="ChEBI" id="CHEBI:30616"/>
        <dbReference type="ChEBI" id="CHEBI:43474"/>
        <dbReference type="ChEBI" id="CHEBI:456216"/>
        <dbReference type="EC" id="3.6.4.13"/>
    </reaction>
</comment>
<dbReference type="Gene3D" id="3.40.50.300">
    <property type="entry name" value="P-loop containing nucleotide triphosphate hydrolases"/>
    <property type="match status" value="2"/>
</dbReference>
<dbReference type="Proteomes" id="UP000663846">
    <property type="component" value="Unassembled WGS sequence"/>
</dbReference>
<comment type="function">
    <text evidence="5">RNA helicase.</text>
</comment>
<dbReference type="SMART" id="SM00490">
    <property type="entry name" value="HELICc"/>
    <property type="match status" value="1"/>
</dbReference>
<evidence type="ECO:0000256" key="6">
    <source>
        <dbReference type="SAM" id="MobiDB-lite"/>
    </source>
</evidence>
<protein>
    <recommendedName>
        <fullName evidence="5">ATP-dependent RNA helicase</fullName>
        <ecNumber evidence="5">3.6.4.13</ecNumber>
    </recommendedName>
</protein>
<feature type="region of interest" description="Disordered" evidence="6">
    <location>
        <begin position="80"/>
        <end position="164"/>
    </location>
</feature>
<dbReference type="PANTHER" id="PTHR24031">
    <property type="entry name" value="RNA HELICASE"/>
    <property type="match status" value="1"/>
</dbReference>
<dbReference type="GO" id="GO:0005524">
    <property type="term" value="F:ATP binding"/>
    <property type="evidence" value="ECO:0007669"/>
    <property type="project" value="UniProtKB-UniRule"/>
</dbReference>
<feature type="domain" description="Helicase ATP-binding" evidence="7">
    <location>
        <begin position="191"/>
        <end position="389"/>
    </location>
</feature>
<dbReference type="GO" id="GO:0016787">
    <property type="term" value="F:hydrolase activity"/>
    <property type="evidence" value="ECO:0007669"/>
    <property type="project" value="UniProtKB-KW"/>
</dbReference>
<feature type="compositionally biased region" description="Low complexity" evidence="6">
    <location>
        <begin position="144"/>
        <end position="158"/>
    </location>
</feature>
<keyword evidence="4 5" id="KW-0694">RNA-binding</keyword>
<dbReference type="Pfam" id="PF00271">
    <property type="entry name" value="Helicase_C"/>
    <property type="match status" value="1"/>
</dbReference>
<dbReference type="GO" id="GO:0003723">
    <property type="term" value="F:RNA binding"/>
    <property type="evidence" value="ECO:0007669"/>
    <property type="project" value="UniProtKB-UniRule"/>
</dbReference>
<dbReference type="EMBL" id="CAJMWS010000461">
    <property type="protein sequence ID" value="CAE6445677.1"/>
    <property type="molecule type" value="Genomic_DNA"/>
</dbReference>
<feature type="compositionally biased region" description="Basic and acidic residues" evidence="6">
    <location>
        <begin position="103"/>
        <end position="116"/>
    </location>
</feature>
<feature type="compositionally biased region" description="Basic residues" evidence="6">
    <location>
        <begin position="117"/>
        <end position="129"/>
    </location>
</feature>
<dbReference type="PROSITE" id="PS51192">
    <property type="entry name" value="HELICASE_ATP_BIND_1"/>
    <property type="match status" value="1"/>
</dbReference>
<evidence type="ECO:0000256" key="2">
    <source>
        <dbReference type="ARBA" id="ARBA00022801"/>
    </source>
</evidence>
<feature type="region of interest" description="Disordered" evidence="6">
    <location>
        <begin position="432"/>
        <end position="483"/>
    </location>
</feature>
<comment type="caution">
    <text evidence="9">The sequence shown here is derived from an EMBL/GenBank/DDBJ whole genome shotgun (WGS) entry which is preliminary data.</text>
</comment>
<keyword evidence="2 5" id="KW-0378">Hydrolase</keyword>
<dbReference type="InterPro" id="IPR014001">
    <property type="entry name" value="Helicase_ATP-bd"/>
</dbReference>